<evidence type="ECO:0000313" key="3">
    <source>
        <dbReference type="Proteomes" id="UP000299102"/>
    </source>
</evidence>
<accession>A0A4C1TIA8</accession>
<comment type="caution">
    <text evidence="2">The sequence shown here is derived from an EMBL/GenBank/DDBJ whole genome shotgun (WGS) entry which is preliminary data.</text>
</comment>
<protein>
    <submittedName>
        <fullName evidence="2">Uncharacterized protein</fullName>
    </submittedName>
</protein>
<evidence type="ECO:0000256" key="1">
    <source>
        <dbReference type="SAM" id="MobiDB-lite"/>
    </source>
</evidence>
<evidence type="ECO:0000313" key="2">
    <source>
        <dbReference type="EMBL" id="GBP14253.1"/>
    </source>
</evidence>
<feature type="region of interest" description="Disordered" evidence="1">
    <location>
        <begin position="42"/>
        <end position="69"/>
    </location>
</feature>
<reference evidence="2 3" key="1">
    <citation type="journal article" date="2019" name="Commun. Biol.">
        <title>The bagworm genome reveals a unique fibroin gene that provides high tensile strength.</title>
        <authorList>
            <person name="Kono N."/>
            <person name="Nakamura H."/>
            <person name="Ohtoshi R."/>
            <person name="Tomita M."/>
            <person name="Numata K."/>
            <person name="Arakawa K."/>
        </authorList>
    </citation>
    <scope>NUCLEOTIDE SEQUENCE [LARGE SCALE GENOMIC DNA]</scope>
</reference>
<name>A0A4C1TIA8_EUMVA</name>
<dbReference type="AlphaFoldDB" id="A0A4C1TIA8"/>
<sequence>MNEPYRKFASALAAIAAGTRIGVTFRKDISGNAGACQVKYGGRTRPAVRQPHGSTSGTRRRRRRRRRPLDVVNRHLRTARDWRAGTASRPVTENRLTDQRCLRVIRYYLVDLITASADLQRTSECWGPLYDLYKEYVHSRNYLSNTRRPLIAIVETSVKTKIKQNSDRGLADDVLEKTISEIEFHLLHDDLFNYSNRADRCAANGIVLVEGVAFEPGSTGTMMSFDLSQLRTTRTAPRKHDKPSRRRRRTSAAPTRTKLAWRAQVQSPSI</sequence>
<gene>
    <name evidence="2" type="ORF">EVAR_7674_1</name>
</gene>
<keyword evidence="3" id="KW-1185">Reference proteome</keyword>
<feature type="region of interest" description="Disordered" evidence="1">
    <location>
        <begin position="230"/>
        <end position="270"/>
    </location>
</feature>
<proteinExistence type="predicted"/>
<feature type="compositionally biased region" description="Basic residues" evidence="1">
    <location>
        <begin position="236"/>
        <end position="250"/>
    </location>
</feature>
<organism evidence="2 3">
    <name type="scientific">Eumeta variegata</name>
    <name type="common">Bagworm moth</name>
    <name type="synonym">Eumeta japonica</name>
    <dbReference type="NCBI Taxonomy" id="151549"/>
    <lineage>
        <taxon>Eukaryota</taxon>
        <taxon>Metazoa</taxon>
        <taxon>Ecdysozoa</taxon>
        <taxon>Arthropoda</taxon>
        <taxon>Hexapoda</taxon>
        <taxon>Insecta</taxon>
        <taxon>Pterygota</taxon>
        <taxon>Neoptera</taxon>
        <taxon>Endopterygota</taxon>
        <taxon>Lepidoptera</taxon>
        <taxon>Glossata</taxon>
        <taxon>Ditrysia</taxon>
        <taxon>Tineoidea</taxon>
        <taxon>Psychidae</taxon>
        <taxon>Oiketicinae</taxon>
        <taxon>Eumeta</taxon>
    </lineage>
</organism>
<dbReference type="EMBL" id="BGZK01000062">
    <property type="protein sequence ID" value="GBP14253.1"/>
    <property type="molecule type" value="Genomic_DNA"/>
</dbReference>
<feature type="compositionally biased region" description="Basic residues" evidence="1">
    <location>
        <begin position="58"/>
        <end position="67"/>
    </location>
</feature>
<dbReference type="Proteomes" id="UP000299102">
    <property type="component" value="Unassembled WGS sequence"/>
</dbReference>